<keyword evidence="2" id="KW-1185">Reference proteome</keyword>
<reference evidence="1 2" key="1">
    <citation type="journal article" date="2023" name="Plants (Basel)">
        <title>Bridging the Gap: Combining Genomics and Transcriptomics Approaches to Understand Stylosanthes scabra, an Orphan Legume from the Brazilian Caatinga.</title>
        <authorList>
            <person name="Ferreira-Neto J.R.C."/>
            <person name="da Silva M.D."/>
            <person name="Binneck E."/>
            <person name="de Melo N.F."/>
            <person name="da Silva R.H."/>
            <person name="de Melo A.L.T.M."/>
            <person name="Pandolfi V."/>
            <person name="Bustamante F.O."/>
            <person name="Brasileiro-Vidal A.C."/>
            <person name="Benko-Iseppon A.M."/>
        </authorList>
    </citation>
    <scope>NUCLEOTIDE SEQUENCE [LARGE SCALE GENOMIC DNA]</scope>
    <source>
        <tissue evidence="1">Leaves</tissue>
    </source>
</reference>
<evidence type="ECO:0008006" key="3">
    <source>
        <dbReference type="Google" id="ProtNLM"/>
    </source>
</evidence>
<comment type="caution">
    <text evidence="1">The sequence shown here is derived from an EMBL/GenBank/DDBJ whole genome shotgun (WGS) entry which is preliminary data.</text>
</comment>
<proteinExistence type="predicted"/>
<dbReference type="Proteomes" id="UP001341840">
    <property type="component" value="Unassembled WGS sequence"/>
</dbReference>
<evidence type="ECO:0000313" key="2">
    <source>
        <dbReference type="Proteomes" id="UP001341840"/>
    </source>
</evidence>
<organism evidence="1 2">
    <name type="scientific">Stylosanthes scabra</name>
    <dbReference type="NCBI Taxonomy" id="79078"/>
    <lineage>
        <taxon>Eukaryota</taxon>
        <taxon>Viridiplantae</taxon>
        <taxon>Streptophyta</taxon>
        <taxon>Embryophyta</taxon>
        <taxon>Tracheophyta</taxon>
        <taxon>Spermatophyta</taxon>
        <taxon>Magnoliopsida</taxon>
        <taxon>eudicotyledons</taxon>
        <taxon>Gunneridae</taxon>
        <taxon>Pentapetalae</taxon>
        <taxon>rosids</taxon>
        <taxon>fabids</taxon>
        <taxon>Fabales</taxon>
        <taxon>Fabaceae</taxon>
        <taxon>Papilionoideae</taxon>
        <taxon>50 kb inversion clade</taxon>
        <taxon>dalbergioids sensu lato</taxon>
        <taxon>Dalbergieae</taxon>
        <taxon>Pterocarpus clade</taxon>
        <taxon>Stylosanthes</taxon>
    </lineage>
</organism>
<sequence length="103" mass="11656">MDGPSTSYNIYEGHSTVRPPLFDGTNYSHWKNKMRIWIRAQDGNPNRLCREQGRDSIKQKSCHKKLATSSKIPSIGLGSFSQRVNARDDFGYEKNGGCNCESE</sequence>
<protein>
    <recommendedName>
        <fullName evidence="3">DUF4219 domain-containing protein</fullName>
    </recommendedName>
</protein>
<gene>
    <name evidence="1" type="ORF">PIB30_034866</name>
</gene>
<evidence type="ECO:0000313" key="1">
    <source>
        <dbReference type="EMBL" id="MED6109556.1"/>
    </source>
</evidence>
<accession>A0ABU6QDK1</accession>
<name>A0ABU6QDK1_9FABA</name>
<dbReference type="EMBL" id="JASCZI010000164">
    <property type="protein sequence ID" value="MED6109556.1"/>
    <property type="molecule type" value="Genomic_DNA"/>
</dbReference>